<dbReference type="PANTHER" id="PTHR42703:SF1">
    <property type="entry name" value="NA(+)_H(+) ANTIPORTER SUBUNIT D1"/>
    <property type="match status" value="1"/>
</dbReference>
<dbReference type="AlphaFoldDB" id="A0A2K1P4J6"/>
<feature type="transmembrane region" description="Helical" evidence="8">
    <location>
        <begin position="6"/>
        <end position="21"/>
    </location>
</feature>
<feature type="transmembrane region" description="Helical" evidence="8">
    <location>
        <begin position="426"/>
        <end position="446"/>
    </location>
</feature>
<feature type="transmembrane region" description="Helical" evidence="8">
    <location>
        <begin position="343"/>
        <end position="365"/>
    </location>
</feature>
<gene>
    <name evidence="10" type="ORF">X929_02995</name>
</gene>
<dbReference type="InterPro" id="IPR050586">
    <property type="entry name" value="CPA3_Na-H_Antiporter_D"/>
</dbReference>
<feature type="transmembrane region" description="Helical" evidence="8">
    <location>
        <begin position="276"/>
        <end position="295"/>
    </location>
</feature>
<feature type="transmembrane region" description="Helical" evidence="8">
    <location>
        <begin position="115"/>
        <end position="132"/>
    </location>
</feature>
<feature type="transmembrane region" description="Helical" evidence="8">
    <location>
        <begin position="66"/>
        <end position="85"/>
    </location>
</feature>
<feature type="transmembrane region" description="Helical" evidence="8">
    <location>
        <begin position="215"/>
        <end position="239"/>
    </location>
</feature>
<name>A0A2K1P4J6_9BACT</name>
<dbReference type="InterPro" id="IPR001750">
    <property type="entry name" value="ND/Mrp_TM"/>
</dbReference>
<feature type="domain" description="NADH:quinone oxidoreductase/Mrp antiporter transmembrane" evidence="9">
    <location>
        <begin position="110"/>
        <end position="390"/>
    </location>
</feature>
<dbReference type="Proteomes" id="UP000236434">
    <property type="component" value="Unassembled WGS sequence"/>
</dbReference>
<feature type="transmembrane region" description="Helical" evidence="8">
    <location>
        <begin position="28"/>
        <end position="46"/>
    </location>
</feature>
<comment type="caution">
    <text evidence="10">The sequence shown here is derived from an EMBL/GenBank/DDBJ whole genome shotgun (WGS) entry which is preliminary data.</text>
</comment>
<sequence>MINPVLLIVIPLLLAFVGVMFKNFSKSLLFFGLVLNTIFTFFVQKGSYEIGGWQPPFGINLLVDNYSLFGIILINILFLVSTLIGMKKIGKYSLPLLIALAGLNGMVLTNDLFNFYVFFEIATIAAYIISTLQEKYHHTFNYLVLGSVGSSLYLLGIIIVYAAVGSLNMSDLSVHFSELSQNIQLIVSILIFSGLAVEAKLLPFNSWVRGIYSNVNILTAPLFSSVYASTIFLVFGRFFSNLITVNGPLFNIFITITFITFIFAEASAISTKNMREILTFSSVGQAGLITGLFLIGGGYAAILQLINNAFAKIVMFSTAANVYENNSSDSIDKAAGIFRKYPLVGFGFTVSALSLIGLPLFYGFYAKFNIINTAFNINWIIPLVILLGSLLEGVYYIRMLVKLWVPGEEHEEATEKLTTQFSMNKLFVISVVSVVVGFLFIVGGIYPELFGDFVQNVSTPLKDSLSYLSMGVM</sequence>
<evidence type="ECO:0000256" key="2">
    <source>
        <dbReference type="ARBA" id="ARBA00005346"/>
    </source>
</evidence>
<comment type="similarity">
    <text evidence="2">Belongs to the CPA3 antiporters (TC 2.A.63) subunit D family.</text>
</comment>
<evidence type="ECO:0000313" key="10">
    <source>
        <dbReference type="EMBL" id="PNR97708.1"/>
    </source>
</evidence>
<reference evidence="10 11" key="1">
    <citation type="submission" date="2013-12" db="EMBL/GenBank/DDBJ databases">
        <title>Comparative genomics of Petrotoga isolates.</title>
        <authorList>
            <person name="Nesbo C.L."/>
            <person name="Charchuk R."/>
            <person name="Chow K."/>
        </authorList>
    </citation>
    <scope>NUCLEOTIDE SEQUENCE [LARGE SCALE GENOMIC DNA]</scope>
    <source>
        <strain evidence="10 11">DSM 13574</strain>
    </source>
</reference>
<evidence type="ECO:0000256" key="5">
    <source>
        <dbReference type="ARBA" id="ARBA00022989"/>
    </source>
</evidence>
<accession>A0A2K1P4J6</accession>
<evidence type="ECO:0000256" key="6">
    <source>
        <dbReference type="ARBA" id="ARBA00023136"/>
    </source>
</evidence>
<feature type="transmembrane region" description="Helical" evidence="8">
    <location>
        <begin position="245"/>
        <end position="264"/>
    </location>
</feature>
<dbReference type="GO" id="GO:0005886">
    <property type="term" value="C:plasma membrane"/>
    <property type="evidence" value="ECO:0007669"/>
    <property type="project" value="UniProtKB-SubCell"/>
</dbReference>
<comment type="subcellular location">
    <subcellularLocation>
        <location evidence="1">Cell membrane</location>
        <topology evidence="1">Multi-pass membrane protein</topology>
    </subcellularLocation>
    <subcellularLocation>
        <location evidence="7">Membrane</location>
        <topology evidence="7">Multi-pass membrane protein</topology>
    </subcellularLocation>
</comment>
<dbReference type="PANTHER" id="PTHR42703">
    <property type="entry name" value="NADH DEHYDROGENASE"/>
    <property type="match status" value="1"/>
</dbReference>
<evidence type="ECO:0000256" key="3">
    <source>
        <dbReference type="ARBA" id="ARBA00022475"/>
    </source>
</evidence>
<proteinExistence type="inferred from homology"/>
<keyword evidence="5 8" id="KW-1133">Transmembrane helix</keyword>
<organism evidence="10 11">
    <name type="scientific">Petrotoga olearia DSM 13574</name>
    <dbReference type="NCBI Taxonomy" id="1122955"/>
    <lineage>
        <taxon>Bacteria</taxon>
        <taxon>Thermotogati</taxon>
        <taxon>Thermotogota</taxon>
        <taxon>Thermotogae</taxon>
        <taxon>Petrotogales</taxon>
        <taxon>Petrotogaceae</taxon>
        <taxon>Petrotoga</taxon>
    </lineage>
</organism>
<dbReference type="RefSeq" id="WP_103066545.1">
    <property type="nucleotide sequence ID" value="NZ_AZRL01000004.1"/>
</dbReference>
<dbReference type="EMBL" id="AZRL01000004">
    <property type="protein sequence ID" value="PNR97708.1"/>
    <property type="molecule type" value="Genomic_DNA"/>
</dbReference>
<evidence type="ECO:0000259" key="9">
    <source>
        <dbReference type="Pfam" id="PF00361"/>
    </source>
</evidence>
<protein>
    <submittedName>
        <fullName evidence="10">NADH-ubiquinone oxidoreductase</fullName>
    </submittedName>
</protein>
<dbReference type="Pfam" id="PF00361">
    <property type="entry name" value="Proton_antipo_M"/>
    <property type="match status" value="1"/>
</dbReference>
<keyword evidence="10" id="KW-0830">Ubiquinone</keyword>
<evidence type="ECO:0000313" key="11">
    <source>
        <dbReference type="Proteomes" id="UP000236434"/>
    </source>
</evidence>
<feature type="transmembrane region" description="Helical" evidence="8">
    <location>
        <begin position="377"/>
        <end position="397"/>
    </location>
</feature>
<dbReference type="OrthoDB" id="9807568at2"/>
<keyword evidence="4 7" id="KW-0812">Transmembrane</keyword>
<feature type="transmembrane region" description="Helical" evidence="8">
    <location>
        <begin position="92"/>
        <end position="109"/>
    </location>
</feature>
<evidence type="ECO:0000256" key="1">
    <source>
        <dbReference type="ARBA" id="ARBA00004651"/>
    </source>
</evidence>
<evidence type="ECO:0000256" key="8">
    <source>
        <dbReference type="SAM" id="Phobius"/>
    </source>
</evidence>
<keyword evidence="6 8" id="KW-0472">Membrane</keyword>
<evidence type="ECO:0000256" key="4">
    <source>
        <dbReference type="ARBA" id="ARBA00022692"/>
    </source>
</evidence>
<evidence type="ECO:0000256" key="7">
    <source>
        <dbReference type="RuleBase" id="RU000320"/>
    </source>
</evidence>
<keyword evidence="3" id="KW-1003">Cell membrane</keyword>
<feature type="transmembrane region" description="Helical" evidence="8">
    <location>
        <begin position="139"/>
        <end position="163"/>
    </location>
</feature>